<name>A0AAV2D8E1_9ROSI</name>
<dbReference type="Pfam" id="PF00078">
    <property type="entry name" value="RVT_1"/>
    <property type="match status" value="1"/>
</dbReference>
<dbReference type="PANTHER" id="PTHR31635">
    <property type="entry name" value="REVERSE TRANSCRIPTASE DOMAIN-CONTAINING PROTEIN-RELATED"/>
    <property type="match status" value="1"/>
</dbReference>
<dbReference type="InterPro" id="IPR000477">
    <property type="entry name" value="RT_dom"/>
</dbReference>
<dbReference type="PANTHER" id="PTHR31635:SF196">
    <property type="entry name" value="REVERSE TRANSCRIPTASE DOMAIN-CONTAINING PROTEIN-RELATED"/>
    <property type="match status" value="1"/>
</dbReference>
<dbReference type="PROSITE" id="PS50878">
    <property type="entry name" value="RT_POL"/>
    <property type="match status" value="1"/>
</dbReference>
<feature type="domain" description="Reverse transcriptase" evidence="1">
    <location>
        <begin position="1"/>
        <end position="175"/>
    </location>
</feature>
<dbReference type="Proteomes" id="UP001497516">
    <property type="component" value="Chromosome 2"/>
</dbReference>
<accession>A0AAV2D8E1</accession>
<organism evidence="2 3">
    <name type="scientific">Linum trigynum</name>
    <dbReference type="NCBI Taxonomy" id="586398"/>
    <lineage>
        <taxon>Eukaryota</taxon>
        <taxon>Viridiplantae</taxon>
        <taxon>Streptophyta</taxon>
        <taxon>Embryophyta</taxon>
        <taxon>Tracheophyta</taxon>
        <taxon>Spermatophyta</taxon>
        <taxon>Magnoliopsida</taxon>
        <taxon>eudicotyledons</taxon>
        <taxon>Gunneridae</taxon>
        <taxon>Pentapetalae</taxon>
        <taxon>rosids</taxon>
        <taxon>fabids</taxon>
        <taxon>Malpighiales</taxon>
        <taxon>Linaceae</taxon>
        <taxon>Linum</taxon>
    </lineage>
</organism>
<dbReference type="InterPro" id="IPR043502">
    <property type="entry name" value="DNA/RNA_pol_sf"/>
</dbReference>
<sequence>MFKLDIEKAFDNVNWDCLFKILSGLGFSEKWKSWVKRSICSSMISVLVNGEAKGYLRASKGLRQGDPLSPGLFALVMDVLSMMLKAVREAGKFEGFYMNEDSKNGEAAHLMFADDTVIFYDANHSQVLNILATIVCLQSVTGLRVNLDKSVMYTAGDVADPSFYATILGANGAVIRRSTSASLLEPN</sequence>
<gene>
    <name evidence="2" type="ORF">LTRI10_LOCUS11665</name>
</gene>
<dbReference type="AlphaFoldDB" id="A0AAV2D8E1"/>
<protein>
    <recommendedName>
        <fullName evidence="1">Reverse transcriptase domain-containing protein</fullName>
    </recommendedName>
</protein>
<evidence type="ECO:0000259" key="1">
    <source>
        <dbReference type="PROSITE" id="PS50878"/>
    </source>
</evidence>
<keyword evidence="3" id="KW-1185">Reference proteome</keyword>
<evidence type="ECO:0000313" key="3">
    <source>
        <dbReference type="Proteomes" id="UP001497516"/>
    </source>
</evidence>
<evidence type="ECO:0000313" key="2">
    <source>
        <dbReference type="EMBL" id="CAL1368629.1"/>
    </source>
</evidence>
<reference evidence="2 3" key="1">
    <citation type="submission" date="2024-04" db="EMBL/GenBank/DDBJ databases">
        <authorList>
            <person name="Fracassetti M."/>
        </authorList>
    </citation>
    <scope>NUCLEOTIDE SEQUENCE [LARGE SCALE GENOMIC DNA]</scope>
</reference>
<proteinExistence type="predicted"/>
<dbReference type="SUPFAM" id="SSF56672">
    <property type="entry name" value="DNA/RNA polymerases"/>
    <property type="match status" value="1"/>
</dbReference>
<dbReference type="EMBL" id="OZ034815">
    <property type="protein sequence ID" value="CAL1368629.1"/>
    <property type="molecule type" value="Genomic_DNA"/>
</dbReference>